<name>A0A120AFD7_9GAMM</name>
<gene>
    <name evidence="2" type="ORF">AZ78_0416</name>
</gene>
<accession>A0A120AFD7</accession>
<dbReference type="EMBL" id="JAJA02000001">
    <property type="protein sequence ID" value="KWS02870.1"/>
    <property type="molecule type" value="Genomic_DNA"/>
</dbReference>
<reference evidence="2 3" key="1">
    <citation type="journal article" date="2014" name="Genome Announc.">
        <title>Draft Genome Sequence of Lysobacter capsici AZ78, a Bacterium Antagonistic to Plant-Pathogenic Oomycetes.</title>
        <authorList>
            <person name="Puopolo G."/>
            <person name="Sonego P."/>
            <person name="Engelen K."/>
            <person name="Pertot I."/>
        </authorList>
    </citation>
    <scope>NUCLEOTIDE SEQUENCE [LARGE SCALE GENOMIC DNA]</scope>
    <source>
        <strain evidence="2 3">AZ78</strain>
    </source>
</reference>
<feature type="region of interest" description="Disordered" evidence="1">
    <location>
        <begin position="22"/>
        <end position="54"/>
    </location>
</feature>
<evidence type="ECO:0000256" key="1">
    <source>
        <dbReference type="SAM" id="MobiDB-lite"/>
    </source>
</evidence>
<organism evidence="2 3">
    <name type="scientific">Lysobacter capsici AZ78</name>
    <dbReference type="NCBI Taxonomy" id="1444315"/>
    <lineage>
        <taxon>Bacteria</taxon>
        <taxon>Pseudomonadati</taxon>
        <taxon>Pseudomonadota</taxon>
        <taxon>Gammaproteobacteria</taxon>
        <taxon>Lysobacterales</taxon>
        <taxon>Lysobacteraceae</taxon>
        <taxon>Lysobacter</taxon>
    </lineage>
</organism>
<keyword evidence="3" id="KW-1185">Reference proteome</keyword>
<sequence length="74" mass="7784">MPFDRGALQALRRSGNRLSCRALAHSARASSSAQAGDRKATHTRAGPRIASPTAPIQYGATLGSVYSERVCSPD</sequence>
<evidence type="ECO:0000313" key="3">
    <source>
        <dbReference type="Proteomes" id="UP000023435"/>
    </source>
</evidence>
<comment type="caution">
    <text evidence="2">The sequence shown here is derived from an EMBL/GenBank/DDBJ whole genome shotgun (WGS) entry which is preliminary data.</text>
</comment>
<dbReference type="Proteomes" id="UP000023435">
    <property type="component" value="Unassembled WGS sequence"/>
</dbReference>
<protein>
    <submittedName>
        <fullName evidence="2">Uncharacterized protein</fullName>
    </submittedName>
</protein>
<feature type="compositionally biased region" description="Low complexity" evidence="1">
    <location>
        <begin position="22"/>
        <end position="33"/>
    </location>
</feature>
<evidence type="ECO:0000313" key="2">
    <source>
        <dbReference type="EMBL" id="KWS02870.1"/>
    </source>
</evidence>
<proteinExistence type="predicted"/>
<dbReference type="AlphaFoldDB" id="A0A120AFD7"/>